<evidence type="ECO:0000313" key="3">
    <source>
        <dbReference type="Proteomes" id="UP000002173"/>
    </source>
</evidence>
<dbReference type="InterPro" id="IPR001623">
    <property type="entry name" value="DnaJ_domain"/>
</dbReference>
<protein>
    <submittedName>
        <fullName evidence="2">DnaJ domain containing protein</fullName>
    </submittedName>
</protein>
<dbReference type="InParanoid" id="A7AN11"/>
<evidence type="ECO:0000259" key="1">
    <source>
        <dbReference type="PROSITE" id="PS50076"/>
    </source>
</evidence>
<reference evidence="2 3" key="1">
    <citation type="journal article" date="2007" name="PLoS Pathog.">
        <title>Genome sequence of Babesia bovis and comparative analysis of apicomplexan hemoprotozoa.</title>
        <authorList>
            <person name="Brayton K.A."/>
            <person name="Lau A.O.T."/>
            <person name="Herndon D.R."/>
            <person name="Hannick L."/>
            <person name="Kappmeyer L.S."/>
            <person name="Berens S.J."/>
            <person name="Bidwell S.L."/>
            <person name="Brown W.C."/>
            <person name="Crabtree J."/>
            <person name="Fadrosh D."/>
            <person name="Feldblum T."/>
            <person name="Forberger H.A."/>
            <person name="Haas B.J."/>
            <person name="Howell J.M."/>
            <person name="Khouri H."/>
            <person name="Koo H."/>
            <person name="Mann D.J."/>
            <person name="Norimine J."/>
            <person name="Paulsen I.T."/>
            <person name="Radune D."/>
            <person name="Ren Q."/>
            <person name="Smith R.K. Jr."/>
            <person name="Suarez C.E."/>
            <person name="White O."/>
            <person name="Wortman J.R."/>
            <person name="Knowles D.P. Jr."/>
            <person name="McElwain T.F."/>
            <person name="Nene V.M."/>
        </authorList>
    </citation>
    <scope>NUCLEOTIDE SEQUENCE [LARGE SCALE GENOMIC DNA]</scope>
    <source>
        <strain evidence="2">T2Bo</strain>
    </source>
</reference>
<dbReference type="PRINTS" id="PR00625">
    <property type="entry name" value="JDOMAIN"/>
</dbReference>
<dbReference type="FunCoup" id="A7AN11">
    <property type="interactions" value="7"/>
</dbReference>
<dbReference type="CDD" id="cd06257">
    <property type="entry name" value="DnaJ"/>
    <property type="match status" value="1"/>
</dbReference>
<dbReference type="KEGG" id="bbo:BBOV_III003820"/>
<gene>
    <name evidence="2" type="ORF">BBOV_III003820</name>
</gene>
<dbReference type="eggNOG" id="KOG0691">
    <property type="taxonomic scope" value="Eukaryota"/>
</dbReference>
<sequence length="673" mass="76100">MEQSSQSNLTIHEDGNGIVESQEMDHNQSQIAVNLSDITTNHETTDIVDCMIDTDDERDEVAMKELTAIAGNSYYEPSAYSVWKPEEQELSENQEETKKPIFDQAEPDGSMVLQAQYYLEKAQESKLGKYRTIREVDRAERFGNPLVIKTRGIDEADTISNDEVLSKLFPMRKPKDAGAGIISGVKNVAKGVMLGATSLVLCPVVGGHQHGVGGFFKGMAAGLLGAVALPVAGIGVAGYQITRGIINTPNAICQRYNGKKWNKQHGEWRDNWYSLDDELKEVTEAVQRQADVVRTKTEAAQSARINNGETRKVADTEFYEILNVQPTATQAEIKRQYYQLAKQYHPDKTGDATSAEKFMKLGEAYQVLGDVSRRKMYDEHGKAACEEMPILDSSLFFMVLFGSDKLEPYIGKLRMALYMELDLQNRNYSPTEKDFEVAQWEREVKLAFNLKDLVRPYVCGELEKWYADILSSANELCVNPFAVELVYTIGWTYENIANRYIWKWNTFLGLGGNVAKVQEKSKMMRKGLKTMTSLLKTAIAERSAERAAARTGEKQSMLNEEYMKQTSENTLAIVMDAMLHICLMDVHLSVKKAAKRLLEDMAVDEQWRRKRAEGLGLMGRAFKIAAETARKRLAENNQPFDMYNMFVRAAHEQEQQKGQSTVHHVYRSDDTFF</sequence>
<dbReference type="Pfam" id="PF00226">
    <property type="entry name" value="DnaJ"/>
    <property type="match status" value="1"/>
</dbReference>
<dbReference type="OMA" id="TRKPKHA"/>
<dbReference type="eggNOG" id="KOG1809">
    <property type="taxonomic scope" value="Eukaryota"/>
</dbReference>
<dbReference type="RefSeq" id="XP_001611513.1">
    <property type="nucleotide sequence ID" value="XM_001611463.1"/>
</dbReference>
<organism evidence="2 3">
    <name type="scientific">Babesia bovis</name>
    <dbReference type="NCBI Taxonomy" id="5865"/>
    <lineage>
        <taxon>Eukaryota</taxon>
        <taxon>Sar</taxon>
        <taxon>Alveolata</taxon>
        <taxon>Apicomplexa</taxon>
        <taxon>Aconoidasida</taxon>
        <taxon>Piroplasmida</taxon>
        <taxon>Babesiidae</taxon>
        <taxon>Babesia</taxon>
    </lineage>
</organism>
<dbReference type="InterPro" id="IPR026894">
    <property type="entry name" value="DnaJ_X"/>
</dbReference>
<dbReference type="EMBL" id="AAXT01000001">
    <property type="protein sequence ID" value="EDO07945.1"/>
    <property type="molecule type" value="Genomic_DNA"/>
</dbReference>
<dbReference type="InterPro" id="IPR036869">
    <property type="entry name" value="J_dom_sf"/>
</dbReference>
<dbReference type="Gene3D" id="1.10.287.110">
    <property type="entry name" value="DnaJ domain"/>
    <property type="match status" value="1"/>
</dbReference>
<dbReference type="AlphaFoldDB" id="A7AN11"/>
<dbReference type="GeneID" id="5479762"/>
<comment type="caution">
    <text evidence="2">The sequence shown here is derived from an EMBL/GenBank/DDBJ whole genome shotgun (WGS) entry which is preliminary data.</text>
</comment>
<dbReference type="SMART" id="SM00271">
    <property type="entry name" value="DnaJ"/>
    <property type="match status" value="1"/>
</dbReference>
<name>A7AN11_BABBO</name>
<dbReference type="PROSITE" id="PS50076">
    <property type="entry name" value="DNAJ_2"/>
    <property type="match status" value="1"/>
</dbReference>
<reference evidence="3" key="3">
    <citation type="journal article" date="2021" name="Int. J. Parasitol.">
        <title>Comparative analysis of gene expression between Babesia bovis blood stages and kinetes allowed by improved genome annotation.</title>
        <authorList>
            <person name="Ueti M.W."/>
            <person name="Johnson W.C."/>
            <person name="Kappmeyer L.S."/>
            <person name="Herndon D.R."/>
            <person name="Mousel M.R."/>
            <person name="Reif K.E."/>
            <person name="Taus N.S."/>
            <person name="Ifeonu O.O."/>
            <person name="Silva J.C."/>
            <person name="Suarez C.E."/>
            <person name="Brayton K.A."/>
        </authorList>
    </citation>
    <scope>NUCLEOTIDE SEQUENCE [LARGE SCALE GENOMIC DNA]</scope>
</reference>
<evidence type="ECO:0000313" key="2">
    <source>
        <dbReference type="EMBL" id="EDO07945.1"/>
    </source>
</evidence>
<dbReference type="STRING" id="5865.A7AN11"/>
<dbReference type="InterPro" id="IPR018253">
    <property type="entry name" value="DnaJ_domain_CS"/>
</dbReference>
<reference evidence="3" key="2">
    <citation type="journal article" date="2020" name="Data Brief">
        <title>Transcriptome dataset of Babesia bovis life stages within vertebrate and invertebrate hosts.</title>
        <authorList>
            <person name="Ueti M.W."/>
            <person name="Johnson W.C."/>
            <person name="Kappmeyer L.S."/>
            <person name="Herndon D.R."/>
            <person name="Mousel M.R."/>
            <person name="Reif K.E."/>
            <person name="Taus N.S."/>
            <person name="Ifeonu O.O."/>
            <person name="Silva J.C."/>
            <person name="Suarez C.E."/>
            <person name="Brayton K.A."/>
        </authorList>
    </citation>
    <scope>NUCLEOTIDE SEQUENCE [LARGE SCALE GENOMIC DNA]</scope>
</reference>
<dbReference type="SUPFAM" id="SSF46565">
    <property type="entry name" value="Chaperone J-domain"/>
    <property type="match status" value="1"/>
</dbReference>
<dbReference type="InterPro" id="IPR052423">
    <property type="entry name" value="EMIR"/>
</dbReference>
<keyword evidence="3" id="KW-1185">Reference proteome</keyword>
<dbReference type="PROSITE" id="PS00636">
    <property type="entry name" value="DNAJ_1"/>
    <property type="match status" value="1"/>
</dbReference>
<accession>A7AN11</accession>
<dbReference type="PANTHER" id="PTHR44094:SF8">
    <property type="entry name" value="DNAJ HEAT SHOCK N-TERMINAL DOMAIN-CONTAINING PROTEIN-RELATED"/>
    <property type="match status" value="1"/>
</dbReference>
<dbReference type="Proteomes" id="UP000002173">
    <property type="component" value="Unassembled WGS sequence"/>
</dbReference>
<dbReference type="VEuPathDB" id="PiroplasmaDB:BBOV_III003820"/>
<dbReference type="PANTHER" id="PTHR44094">
    <property type="entry name" value="DNAJ HEAT SHOCK N-TERMINAL DOMAIN-CONTAINING PROTEIN"/>
    <property type="match status" value="1"/>
</dbReference>
<dbReference type="Pfam" id="PF14308">
    <property type="entry name" value="DnaJ-X"/>
    <property type="match status" value="1"/>
</dbReference>
<feature type="domain" description="J" evidence="1">
    <location>
        <begin position="317"/>
        <end position="381"/>
    </location>
</feature>
<proteinExistence type="predicted"/>